<organism evidence="16 17">
    <name type="scientific">Clunio marinus</name>
    <dbReference type="NCBI Taxonomy" id="568069"/>
    <lineage>
        <taxon>Eukaryota</taxon>
        <taxon>Metazoa</taxon>
        <taxon>Ecdysozoa</taxon>
        <taxon>Arthropoda</taxon>
        <taxon>Hexapoda</taxon>
        <taxon>Insecta</taxon>
        <taxon>Pterygota</taxon>
        <taxon>Neoptera</taxon>
        <taxon>Endopterygota</taxon>
        <taxon>Diptera</taxon>
        <taxon>Nematocera</taxon>
        <taxon>Chironomoidea</taxon>
        <taxon>Chironomidae</taxon>
        <taxon>Clunio</taxon>
    </lineage>
</organism>
<evidence type="ECO:0000256" key="12">
    <source>
        <dbReference type="PROSITE-ProRule" id="PRU01263"/>
    </source>
</evidence>
<dbReference type="FunFam" id="3.30.160.60:FF:001480">
    <property type="entry name" value="Si:cabz01071911.3"/>
    <property type="match status" value="1"/>
</dbReference>
<keyword evidence="8" id="KW-0238">DNA-binding</keyword>
<feature type="binding site" evidence="12">
    <location>
        <position position="60"/>
    </location>
    <ligand>
        <name>Zn(2+)</name>
        <dbReference type="ChEBI" id="CHEBI:29105"/>
    </ligand>
</feature>
<evidence type="ECO:0000256" key="5">
    <source>
        <dbReference type="ARBA" id="ARBA00022771"/>
    </source>
</evidence>
<evidence type="ECO:0000256" key="11">
    <source>
        <dbReference type="PROSITE-ProRule" id="PRU00042"/>
    </source>
</evidence>
<feature type="domain" description="C2H2-type" evidence="14">
    <location>
        <begin position="353"/>
        <end position="382"/>
    </location>
</feature>
<dbReference type="EMBL" id="CVRI01000037">
    <property type="protein sequence ID" value="CRK93602.1"/>
    <property type="molecule type" value="Genomic_DNA"/>
</dbReference>
<evidence type="ECO:0000313" key="17">
    <source>
        <dbReference type="Proteomes" id="UP000183832"/>
    </source>
</evidence>
<protein>
    <submittedName>
        <fullName evidence="16">CLUMA_CG007135, isoform A</fullName>
    </submittedName>
</protein>
<comment type="similarity">
    <text evidence="2">Belongs to the krueppel C2H2-type zinc-finger protein family.</text>
</comment>
<dbReference type="GO" id="GO:0031519">
    <property type="term" value="C:PcG protein complex"/>
    <property type="evidence" value="ECO:0007669"/>
    <property type="project" value="TreeGrafter"/>
</dbReference>
<evidence type="ECO:0000256" key="7">
    <source>
        <dbReference type="ARBA" id="ARBA00023015"/>
    </source>
</evidence>
<evidence type="ECO:0000259" key="14">
    <source>
        <dbReference type="PROSITE" id="PS50157"/>
    </source>
</evidence>
<dbReference type="AlphaFoldDB" id="A0A1J1I1G7"/>
<dbReference type="InterPro" id="IPR036236">
    <property type="entry name" value="Znf_C2H2_sf"/>
</dbReference>
<keyword evidence="5 11" id="KW-0863">Zinc-finger</keyword>
<evidence type="ECO:0000256" key="1">
    <source>
        <dbReference type="ARBA" id="ARBA00004123"/>
    </source>
</evidence>
<keyword evidence="7" id="KW-0805">Transcription regulation</keyword>
<keyword evidence="4" id="KW-0677">Repeat</keyword>
<dbReference type="PROSITE" id="PS51915">
    <property type="entry name" value="ZAD"/>
    <property type="match status" value="1"/>
</dbReference>
<dbReference type="FunFam" id="3.30.160.60:FF:001498">
    <property type="entry name" value="Zinc finger protein 404"/>
    <property type="match status" value="1"/>
</dbReference>
<evidence type="ECO:0000256" key="13">
    <source>
        <dbReference type="SAM" id="MobiDB-lite"/>
    </source>
</evidence>
<evidence type="ECO:0000256" key="4">
    <source>
        <dbReference type="ARBA" id="ARBA00022737"/>
    </source>
</evidence>
<comment type="subcellular location">
    <subcellularLocation>
        <location evidence="1">Nucleus</location>
    </subcellularLocation>
</comment>
<keyword evidence="9" id="KW-0804">Transcription</keyword>
<dbReference type="GO" id="GO:0008270">
    <property type="term" value="F:zinc ion binding"/>
    <property type="evidence" value="ECO:0007669"/>
    <property type="project" value="UniProtKB-UniRule"/>
</dbReference>
<feature type="domain" description="C2H2-type" evidence="14">
    <location>
        <begin position="296"/>
        <end position="323"/>
    </location>
</feature>
<evidence type="ECO:0000256" key="2">
    <source>
        <dbReference type="ARBA" id="ARBA00006991"/>
    </source>
</evidence>
<dbReference type="Gene3D" id="3.30.160.60">
    <property type="entry name" value="Classic Zinc Finger"/>
    <property type="match status" value="7"/>
</dbReference>
<dbReference type="SMART" id="SM00355">
    <property type="entry name" value="ZnF_C2H2"/>
    <property type="match status" value="7"/>
</dbReference>
<feature type="binding site" evidence="12">
    <location>
        <position position="57"/>
    </location>
    <ligand>
        <name>Zn(2+)</name>
        <dbReference type="ChEBI" id="CHEBI:29105"/>
    </ligand>
</feature>
<keyword evidence="17" id="KW-1185">Reference proteome</keyword>
<feature type="domain" description="C2H2-type" evidence="14">
    <location>
        <begin position="324"/>
        <end position="352"/>
    </location>
</feature>
<evidence type="ECO:0000313" key="16">
    <source>
        <dbReference type="EMBL" id="CRK93602.1"/>
    </source>
</evidence>
<evidence type="ECO:0000259" key="15">
    <source>
        <dbReference type="PROSITE" id="PS51915"/>
    </source>
</evidence>
<feature type="domain" description="ZAD" evidence="15">
    <location>
        <begin position="8"/>
        <end position="84"/>
    </location>
</feature>
<dbReference type="PANTHER" id="PTHR14003:SF23">
    <property type="entry name" value="ZINC FINGER PROTEIN 143"/>
    <property type="match status" value="1"/>
</dbReference>
<name>A0A1J1I1G7_9DIPT</name>
<feature type="region of interest" description="Disordered" evidence="13">
    <location>
        <begin position="453"/>
        <end position="478"/>
    </location>
</feature>
<feature type="domain" description="C2H2-type" evidence="14">
    <location>
        <begin position="383"/>
        <end position="412"/>
    </location>
</feature>
<dbReference type="GO" id="GO:0000785">
    <property type="term" value="C:chromatin"/>
    <property type="evidence" value="ECO:0007669"/>
    <property type="project" value="TreeGrafter"/>
</dbReference>
<dbReference type="GO" id="GO:0000981">
    <property type="term" value="F:DNA-binding transcription factor activity, RNA polymerase II-specific"/>
    <property type="evidence" value="ECO:0007669"/>
    <property type="project" value="TreeGrafter"/>
</dbReference>
<dbReference type="Pfam" id="PF00096">
    <property type="entry name" value="zf-C2H2"/>
    <property type="match status" value="5"/>
</dbReference>
<feature type="domain" description="C2H2-type" evidence="14">
    <location>
        <begin position="240"/>
        <end position="267"/>
    </location>
</feature>
<feature type="region of interest" description="Disordered" evidence="13">
    <location>
        <begin position="396"/>
        <end position="424"/>
    </location>
</feature>
<feature type="compositionally biased region" description="Basic residues" evidence="13">
    <location>
        <begin position="400"/>
        <end position="412"/>
    </location>
</feature>
<keyword evidence="10" id="KW-0539">Nucleus</keyword>
<dbReference type="SUPFAM" id="SSF57716">
    <property type="entry name" value="Glucocorticoid receptor-like (DNA-binding domain)"/>
    <property type="match status" value="1"/>
</dbReference>
<dbReference type="FunFam" id="3.30.160.60:FF:000688">
    <property type="entry name" value="zinc finger protein 197 isoform X1"/>
    <property type="match status" value="1"/>
</dbReference>
<dbReference type="SMART" id="SM00868">
    <property type="entry name" value="zf-AD"/>
    <property type="match status" value="1"/>
</dbReference>
<evidence type="ECO:0000256" key="9">
    <source>
        <dbReference type="ARBA" id="ARBA00023163"/>
    </source>
</evidence>
<gene>
    <name evidence="16" type="ORF">CLUMA_CG007135</name>
</gene>
<sequence>MNSNSTKYCCRTCLEQKNDLMSLYSVDVTSGMQICDMILQTSQVQVFNKVNAPSSICGDCRYKLNIAFQFQQQCKNSDQKLQEFLRTSIPDQGEPNVDERDIQAAVQEFFGNEGDEQDINYQPLVLNNDIDTNIKSTDYLNIDRACLDLNSGNLLKKVVKKVKAKTKPIKDKLQLDELLKTHKEKMKSENASKIQIFKQKRRKKVADLAQPEQCFQCGKIFHYKGYMELHLRTHSNYKAYECNTCHKKFTQISNLNLHLRTHTKEKPFACERCPKLFSTSSNLKVHLKIHTGIKDHSCGLCSKAFKTASELKSHEGTHSQVKSKICKICGKSFYKTAYLNVHIKNVHYGLKKYKCDNFNCNKVFSNSSNLIAHRRIHTGEKPYICKREGCNAKFNQSSSRARHMKSHNKNSKFKMSPDKVKDKEQMKPAKKCSYIIPELLKENSPTEAQVCISEQNRSPQSTSNCLQQQDPLQNSTNTSYSVTQQSLLPEALNPMNLINNTTSTPTFNAISTHSASSLLLSLPTHHDPPQLSDHSIHHFSNFETTTYLPATSNILPPNSFNFIMSGLDFSKNSLNGEPTYIDY</sequence>
<evidence type="ECO:0000256" key="8">
    <source>
        <dbReference type="ARBA" id="ARBA00023125"/>
    </source>
</evidence>
<dbReference type="Pfam" id="PF07776">
    <property type="entry name" value="zf-AD"/>
    <property type="match status" value="1"/>
</dbReference>
<dbReference type="InterPro" id="IPR012934">
    <property type="entry name" value="Znf_AD"/>
</dbReference>
<accession>A0A1J1I1G7</accession>
<dbReference type="SUPFAM" id="SSF57667">
    <property type="entry name" value="beta-beta-alpha zinc fingers"/>
    <property type="match status" value="4"/>
</dbReference>
<feature type="compositionally biased region" description="Basic and acidic residues" evidence="13">
    <location>
        <begin position="415"/>
        <end position="424"/>
    </location>
</feature>
<dbReference type="GO" id="GO:0000978">
    <property type="term" value="F:RNA polymerase II cis-regulatory region sequence-specific DNA binding"/>
    <property type="evidence" value="ECO:0007669"/>
    <property type="project" value="TreeGrafter"/>
</dbReference>
<evidence type="ECO:0000256" key="3">
    <source>
        <dbReference type="ARBA" id="ARBA00022723"/>
    </source>
</evidence>
<evidence type="ECO:0000256" key="10">
    <source>
        <dbReference type="ARBA" id="ARBA00023242"/>
    </source>
</evidence>
<feature type="binding site" evidence="12">
    <location>
        <position position="10"/>
    </location>
    <ligand>
        <name>Zn(2+)</name>
        <dbReference type="ChEBI" id="CHEBI:29105"/>
    </ligand>
</feature>
<dbReference type="OrthoDB" id="6077919at2759"/>
<dbReference type="Proteomes" id="UP000183832">
    <property type="component" value="Unassembled WGS sequence"/>
</dbReference>
<keyword evidence="6 12" id="KW-0862">Zinc</keyword>
<dbReference type="PROSITE" id="PS50157">
    <property type="entry name" value="ZINC_FINGER_C2H2_2"/>
    <property type="match status" value="7"/>
</dbReference>
<feature type="domain" description="C2H2-type" evidence="14">
    <location>
        <begin position="212"/>
        <end position="239"/>
    </location>
</feature>
<dbReference type="GO" id="GO:0030674">
    <property type="term" value="F:protein-macromolecule adaptor activity"/>
    <property type="evidence" value="ECO:0007669"/>
    <property type="project" value="UniProtKB-ARBA"/>
</dbReference>
<keyword evidence="3 12" id="KW-0479">Metal-binding</keyword>
<reference evidence="16 17" key="1">
    <citation type="submission" date="2015-04" db="EMBL/GenBank/DDBJ databases">
        <authorList>
            <person name="Syromyatnikov M.Y."/>
            <person name="Popov V.N."/>
        </authorList>
    </citation>
    <scope>NUCLEOTIDE SEQUENCE [LARGE SCALE GENOMIC DNA]</scope>
</reference>
<proteinExistence type="inferred from homology"/>
<feature type="domain" description="C2H2-type" evidence="14">
    <location>
        <begin position="268"/>
        <end position="295"/>
    </location>
</feature>
<feature type="binding site" evidence="12">
    <location>
        <position position="13"/>
    </location>
    <ligand>
        <name>Zn(2+)</name>
        <dbReference type="ChEBI" id="CHEBI:29105"/>
    </ligand>
</feature>
<dbReference type="InterPro" id="IPR013087">
    <property type="entry name" value="Znf_C2H2_type"/>
</dbReference>
<dbReference type="Gene3D" id="3.40.1800.20">
    <property type="match status" value="1"/>
</dbReference>
<dbReference type="PANTHER" id="PTHR14003">
    <property type="entry name" value="TRANSCRIPTIONAL REPRESSOR PROTEIN YY"/>
    <property type="match status" value="1"/>
</dbReference>
<dbReference type="PROSITE" id="PS00028">
    <property type="entry name" value="ZINC_FINGER_C2H2_1"/>
    <property type="match status" value="7"/>
</dbReference>
<evidence type="ECO:0000256" key="6">
    <source>
        <dbReference type="ARBA" id="ARBA00022833"/>
    </source>
</evidence>
<dbReference type="STRING" id="568069.A0A1J1I1G7"/>
<dbReference type="FunFam" id="3.30.160.60:FF:002402">
    <property type="entry name" value="Zinc finger protein 347"/>
    <property type="match status" value="1"/>
</dbReference>
<dbReference type="GO" id="GO:0005667">
    <property type="term" value="C:transcription regulator complex"/>
    <property type="evidence" value="ECO:0007669"/>
    <property type="project" value="TreeGrafter"/>
</dbReference>